<proteinExistence type="predicted"/>
<gene>
    <name evidence="2" type="ORF">ACOF00016_LOCUS12553</name>
</gene>
<accession>A0A7S3LCX0</accession>
<reference evidence="2" key="1">
    <citation type="submission" date="2021-01" db="EMBL/GenBank/DDBJ databases">
        <authorList>
            <person name="Corre E."/>
            <person name="Pelletier E."/>
            <person name="Niang G."/>
            <person name="Scheremetjew M."/>
            <person name="Finn R."/>
            <person name="Kale V."/>
            <person name="Holt S."/>
            <person name="Cochrane G."/>
            <person name="Meng A."/>
            <person name="Brown T."/>
            <person name="Cohen L."/>
        </authorList>
    </citation>
    <scope>NUCLEOTIDE SEQUENCE</scope>
    <source>
        <strain evidence="2">CCMP127</strain>
    </source>
</reference>
<keyword evidence="1" id="KW-0732">Signal</keyword>
<evidence type="ECO:0000256" key="1">
    <source>
        <dbReference type="SAM" id="SignalP"/>
    </source>
</evidence>
<feature type="chain" id="PRO_5031477505" description="Esterase" evidence="1">
    <location>
        <begin position="28"/>
        <end position="352"/>
    </location>
</feature>
<dbReference type="InterPro" id="IPR050583">
    <property type="entry name" value="Mycobacterial_A85_antigen"/>
</dbReference>
<evidence type="ECO:0008006" key="3">
    <source>
        <dbReference type="Google" id="ProtNLM"/>
    </source>
</evidence>
<evidence type="ECO:0000313" key="2">
    <source>
        <dbReference type="EMBL" id="CAE0415443.1"/>
    </source>
</evidence>
<dbReference type="EMBL" id="HBIM01015983">
    <property type="protein sequence ID" value="CAE0415443.1"/>
    <property type="molecule type" value="Transcribed_RNA"/>
</dbReference>
<dbReference type="InterPro" id="IPR029058">
    <property type="entry name" value="AB_hydrolase_fold"/>
</dbReference>
<dbReference type="PANTHER" id="PTHR48098">
    <property type="entry name" value="ENTEROCHELIN ESTERASE-RELATED"/>
    <property type="match status" value="1"/>
</dbReference>
<dbReference type="Gene3D" id="3.40.50.1820">
    <property type="entry name" value="alpha/beta hydrolase"/>
    <property type="match status" value="1"/>
</dbReference>
<sequence>MTVRVRELRLLLGIFLFLGTLVWHGESLDVEAVPRKTRRFSAAPPAKSIKKKILHIPRRELTPPFPDGLCGGELITLDDNLPSNNLLLPSRPIKVWLPPGYDPQKKYTTLYCHDGQNAVSDEDSWTGRSWRLTGALTRLADHGLLESLPIVVLLPSMDGDLIPGMRRRHLEYGDVNIPFAQAHADFVALTIKPLVDARFATCPDKSFAIGSSLGGQAALHLNMRHPDKFHGAACLSPCFNPGILSLVTTKGKELLYSKKVYLDIGGDLGDRTVPFFDIWDHTTEKHPWNPGYFWLDTSLQPAVQSMCSLLEKAQVDYVYHEIPGGRHNERAWSLRIDKPLRYLLGKDEDSKN</sequence>
<dbReference type="PANTHER" id="PTHR48098:SF6">
    <property type="entry name" value="FERRI-BACILLIBACTIN ESTERASE BESA"/>
    <property type="match status" value="1"/>
</dbReference>
<protein>
    <recommendedName>
        <fullName evidence="3">Esterase</fullName>
    </recommendedName>
</protein>
<dbReference type="SUPFAM" id="SSF53474">
    <property type="entry name" value="alpha/beta-Hydrolases"/>
    <property type="match status" value="1"/>
</dbReference>
<dbReference type="AlphaFoldDB" id="A0A7S3LCX0"/>
<name>A0A7S3LCX0_9STRA</name>
<feature type="signal peptide" evidence="1">
    <location>
        <begin position="1"/>
        <end position="27"/>
    </location>
</feature>
<dbReference type="Pfam" id="PF00756">
    <property type="entry name" value="Esterase"/>
    <property type="match status" value="1"/>
</dbReference>
<dbReference type="InterPro" id="IPR000801">
    <property type="entry name" value="Esterase-like"/>
</dbReference>
<organism evidence="2">
    <name type="scientific">Amphora coffeiformis</name>
    <dbReference type="NCBI Taxonomy" id="265554"/>
    <lineage>
        <taxon>Eukaryota</taxon>
        <taxon>Sar</taxon>
        <taxon>Stramenopiles</taxon>
        <taxon>Ochrophyta</taxon>
        <taxon>Bacillariophyta</taxon>
        <taxon>Bacillariophyceae</taxon>
        <taxon>Bacillariophycidae</taxon>
        <taxon>Thalassiophysales</taxon>
        <taxon>Catenulaceae</taxon>
        <taxon>Amphora</taxon>
    </lineage>
</organism>